<dbReference type="Proteomes" id="UP000799302">
    <property type="component" value="Unassembled WGS sequence"/>
</dbReference>
<dbReference type="PANTHER" id="PTHR13799">
    <property type="entry name" value="NGG1 INTERACTING FACTOR 3"/>
    <property type="match status" value="1"/>
</dbReference>
<proteinExistence type="inferred from homology"/>
<feature type="binding site" evidence="2">
    <location>
        <position position="78"/>
    </location>
    <ligand>
        <name>a divalent metal cation</name>
        <dbReference type="ChEBI" id="CHEBI:60240"/>
        <label>1</label>
    </ligand>
</feature>
<dbReference type="InterPro" id="IPR002678">
    <property type="entry name" value="DUF34/NIF3"/>
</dbReference>
<evidence type="ECO:0000256" key="1">
    <source>
        <dbReference type="ARBA" id="ARBA00006964"/>
    </source>
</evidence>
<feature type="binding site" evidence="2">
    <location>
        <position position="307"/>
    </location>
    <ligand>
        <name>a divalent metal cation</name>
        <dbReference type="ChEBI" id="CHEBI:60240"/>
        <label>1</label>
    </ligand>
</feature>
<dbReference type="InterPro" id="IPR036069">
    <property type="entry name" value="DUF34/NIF3_sf"/>
</dbReference>
<evidence type="ECO:0000313" key="3">
    <source>
        <dbReference type="EMBL" id="KAF2671001.1"/>
    </source>
</evidence>
<reference evidence="3" key="1">
    <citation type="journal article" date="2020" name="Stud. Mycol.">
        <title>101 Dothideomycetes genomes: a test case for predicting lifestyles and emergence of pathogens.</title>
        <authorList>
            <person name="Haridas S."/>
            <person name="Albert R."/>
            <person name="Binder M."/>
            <person name="Bloem J."/>
            <person name="Labutti K."/>
            <person name="Salamov A."/>
            <person name="Andreopoulos B."/>
            <person name="Baker S."/>
            <person name="Barry K."/>
            <person name="Bills G."/>
            <person name="Bluhm B."/>
            <person name="Cannon C."/>
            <person name="Castanera R."/>
            <person name="Culley D."/>
            <person name="Daum C."/>
            <person name="Ezra D."/>
            <person name="Gonzalez J."/>
            <person name="Henrissat B."/>
            <person name="Kuo A."/>
            <person name="Liang C."/>
            <person name="Lipzen A."/>
            <person name="Lutzoni F."/>
            <person name="Magnuson J."/>
            <person name="Mondo S."/>
            <person name="Nolan M."/>
            <person name="Ohm R."/>
            <person name="Pangilinan J."/>
            <person name="Park H.-J."/>
            <person name="Ramirez L."/>
            <person name="Alfaro M."/>
            <person name="Sun H."/>
            <person name="Tritt A."/>
            <person name="Yoshinaga Y."/>
            <person name="Zwiers L.-H."/>
            <person name="Turgeon B."/>
            <person name="Goodwin S."/>
            <person name="Spatafora J."/>
            <person name="Crous P."/>
            <person name="Grigoriev I."/>
        </authorList>
    </citation>
    <scope>NUCLEOTIDE SEQUENCE</scope>
    <source>
        <strain evidence="3">CBS 115976</strain>
    </source>
</reference>
<dbReference type="FunFam" id="3.40.1390.30:FF:000001">
    <property type="entry name" value="GTP cyclohydrolase 1 type 2"/>
    <property type="match status" value="1"/>
</dbReference>
<accession>A0A6A6UHG5</accession>
<dbReference type="Gene3D" id="3.40.1390.30">
    <property type="entry name" value="NIF3 (NGG1p interacting factor 3)-like"/>
    <property type="match status" value="2"/>
</dbReference>
<sequence>MSNTLGSAPFSKAVVRAMRKLYPESLADKSWDNTGLLLEAPFDPLRRQMNSVLLTVDLTRAVADEAIERKDSVVIAYHPIIFRGLKALTLADTQQRSLLRLAAEGISVYSPHTALDSAPGGINDWLADIVTGQPATVPDHIEAESNAGETGGEEDGFPFEAHPDPFKGKRPTYLLAHHPSTASLHENADLKLNAVEHSREPIKAFDSETHPGAGQGRVVRFKEKQSLSSLIDRIGRGVGNPKGFPIAIPQDKRLEDISIQSVGICAGSGGSLLTPLQDVDLLFTGELSHHEALGAIERGQVVVALFHSNTERGFLHSVLKLQLQEEVAKEWEALRKEEGQQANGQDEDLAEAWDDGYVNIEVSERDRDPYGILIAKTDL</sequence>
<dbReference type="SUPFAM" id="SSF102705">
    <property type="entry name" value="NIF3 (NGG1p interacting factor 3)-like"/>
    <property type="match status" value="1"/>
</dbReference>
<evidence type="ECO:0000313" key="4">
    <source>
        <dbReference type="Proteomes" id="UP000799302"/>
    </source>
</evidence>
<keyword evidence="2" id="KW-0479">Metal-binding</keyword>
<dbReference type="PANTHER" id="PTHR13799:SF13">
    <property type="entry name" value="NIF3-LIKE PROTEIN 1"/>
    <property type="match status" value="1"/>
</dbReference>
<protein>
    <submittedName>
        <fullName evidence="3">NGG1p interacting factor 3</fullName>
    </submittedName>
</protein>
<dbReference type="GO" id="GO:0046872">
    <property type="term" value="F:metal ion binding"/>
    <property type="evidence" value="ECO:0007669"/>
    <property type="project" value="UniProtKB-KW"/>
</dbReference>
<dbReference type="GO" id="GO:0005739">
    <property type="term" value="C:mitochondrion"/>
    <property type="evidence" value="ECO:0007669"/>
    <property type="project" value="TreeGrafter"/>
</dbReference>
<dbReference type="OrthoDB" id="3345469at2759"/>
<organism evidence="3 4">
    <name type="scientific">Microthyrium microscopicum</name>
    <dbReference type="NCBI Taxonomy" id="703497"/>
    <lineage>
        <taxon>Eukaryota</taxon>
        <taxon>Fungi</taxon>
        <taxon>Dikarya</taxon>
        <taxon>Ascomycota</taxon>
        <taxon>Pezizomycotina</taxon>
        <taxon>Dothideomycetes</taxon>
        <taxon>Dothideomycetes incertae sedis</taxon>
        <taxon>Microthyriales</taxon>
        <taxon>Microthyriaceae</taxon>
        <taxon>Microthyrium</taxon>
    </lineage>
</organism>
<dbReference type="NCBIfam" id="TIGR00486">
    <property type="entry name" value="YbgI_SA1388"/>
    <property type="match status" value="1"/>
</dbReference>
<gene>
    <name evidence="3" type="ORF">BT63DRAFT_423262</name>
</gene>
<keyword evidence="4" id="KW-1185">Reference proteome</keyword>
<evidence type="ECO:0000256" key="2">
    <source>
        <dbReference type="PIRSR" id="PIRSR602678-1"/>
    </source>
</evidence>
<feature type="binding site" evidence="2">
    <location>
        <position position="311"/>
    </location>
    <ligand>
        <name>a divalent metal cation</name>
        <dbReference type="ChEBI" id="CHEBI:60240"/>
        <label>1</label>
    </ligand>
</feature>
<dbReference type="AlphaFoldDB" id="A0A6A6UHG5"/>
<dbReference type="EMBL" id="MU004233">
    <property type="protein sequence ID" value="KAF2671001.1"/>
    <property type="molecule type" value="Genomic_DNA"/>
</dbReference>
<comment type="similarity">
    <text evidence="1">Belongs to the GTP cyclohydrolase I type 2/NIF3 family.</text>
</comment>
<feature type="binding site" evidence="2">
    <location>
        <position position="116"/>
    </location>
    <ligand>
        <name>a divalent metal cation</name>
        <dbReference type="ChEBI" id="CHEBI:60240"/>
        <label>1</label>
    </ligand>
</feature>
<dbReference type="Pfam" id="PF01784">
    <property type="entry name" value="DUF34_NIF3"/>
    <property type="match status" value="1"/>
</dbReference>
<name>A0A6A6UHG5_9PEZI</name>